<protein>
    <submittedName>
        <fullName evidence="1">Uncharacterized protein</fullName>
    </submittedName>
</protein>
<dbReference type="EMBL" id="HACM01000360">
    <property type="protein sequence ID" value="CRZ00802.1"/>
    <property type="molecule type" value="Transcribed_RNA"/>
</dbReference>
<proteinExistence type="predicted"/>
<sequence length="106" mass="12119">QTWWKPDDEACVLVTDGRESFLASCTPACLQLMLVCRILFREVRAPTCSKVVLLESSKSKFVIYVDDCIAVILPGHDHTQHVLHALTRFTHNKGNDIFVIHWRNGR</sequence>
<feature type="non-terminal residue" evidence="1">
    <location>
        <position position="1"/>
    </location>
</feature>
<name>A0A0H5QGT1_9EUKA</name>
<evidence type="ECO:0000313" key="1">
    <source>
        <dbReference type="EMBL" id="CRZ00802.1"/>
    </source>
</evidence>
<reference evidence="1" key="1">
    <citation type="submission" date="2015-04" db="EMBL/GenBank/DDBJ databases">
        <title>The genome sequence of the plant pathogenic Rhizarian Plasmodiophora brassicae reveals insights in its biotrophic life cycle and the origin of chitin synthesis.</title>
        <authorList>
            <person name="Schwelm A."/>
            <person name="Fogelqvist J."/>
            <person name="Knaust A."/>
            <person name="Julke S."/>
            <person name="Lilja T."/>
            <person name="Dhandapani V."/>
            <person name="Bonilla-Rosso G."/>
            <person name="Karlsson M."/>
            <person name="Shevchenko A."/>
            <person name="Choi S.R."/>
            <person name="Kim H.G."/>
            <person name="Park J.Y."/>
            <person name="Lim Y.P."/>
            <person name="Ludwig-Muller J."/>
            <person name="Dixelius C."/>
        </authorList>
    </citation>
    <scope>NUCLEOTIDE SEQUENCE</scope>
    <source>
        <tissue evidence="1">Potato root galls</tissue>
    </source>
</reference>
<accession>A0A0H5QGT1</accession>
<organism evidence="1">
    <name type="scientific">Spongospora subterranea</name>
    <dbReference type="NCBI Taxonomy" id="70186"/>
    <lineage>
        <taxon>Eukaryota</taxon>
        <taxon>Sar</taxon>
        <taxon>Rhizaria</taxon>
        <taxon>Endomyxa</taxon>
        <taxon>Phytomyxea</taxon>
        <taxon>Plasmodiophorida</taxon>
        <taxon>Plasmodiophoridae</taxon>
        <taxon>Spongospora</taxon>
    </lineage>
</organism>
<dbReference type="AlphaFoldDB" id="A0A0H5QGT1"/>